<dbReference type="STRING" id="30732.ENSOMEP00000011610"/>
<organism evidence="18 19">
    <name type="scientific">Oryzias melastigma</name>
    <name type="common">Marine medaka</name>
    <dbReference type="NCBI Taxonomy" id="30732"/>
    <lineage>
        <taxon>Eukaryota</taxon>
        <taxon>Metazoa</taxon>
        <taxon>Chordata</taxon>
        <taxon>Craniata</taxon>
        <taxon>Vertebrata</taxon>
        <taxon>Euteleostomi</taxon>
        <taxon>Actinopterygii</taxon>
        <taxon>Neopterygii</taxon>
        <taxon>Teleostei</taxon>
        <taxon>Neoteleostei</taxon>
        <taxon>Acanthomorphata</taxon>
        <taxon>Ovalentaria</taxon>
        <taxon>Atherinomorphae</taxon>
        <taxon>Beloniformes</taxon>
        <taxon>Adrianichthyidae</taxon>
        <taxon>Oryziinae</taxon>
        <taxon>Oryzias</taxon>
    </lineage>
</organism>
<evidence type="ECO:0000256" key="11">
    <source>
        <dbReference type="ARBA" id="ARBA00023004"/>
    </source>
</evidence>
<dbReference type="InterPro" id="IPR050705">
    <property type="entry name" value="Cytochrome_P450_3A"/>
</dbReference>
<evidence type="ECO:0000313" key="18">
    <source>
        <dbReference type="Ensembl" id="ENSOMEP00000011610.1"/>
    </source>
</evidence>
<dbReference type="GO" id="GO:0016712">
    <property type="term" value="F:oxidoreductase activity, acting on paired donors, with incorporation or reduction of molecular oxygen, reduced flavin or flavoprotein as one donor, and incorporation of one atom of oxygen"/>
    <property type="evidence" value="ECO:0007669"/>
    <property type="project" value="UniProtKB-EC"/>
</dbReference>
<evidence type="ECO:0000256" key="17">
    <source>
        <dbReference type="SAM" id="Phobius"/>
    </source>
</evidence>
<keyword evidence="6 15" id="KW-0349">Heme</keyword>
<dbReference type="PaxDb" id="30732-ENSOMEP00000011610"/>
<dbReference type="AlphaFoldDB" id="A0A3B3C1A5"/>
<keyword evidence="17" id="KW-1133">Transmembrane helix</keyword>
<evidence type="ECO:0000256" key="16">
    <source>
        <dbReference type="RuleBase" id="RU000461"/>
    </source>
</evidence>
<feature type="transmembrane region" description="Helical" evidence="17">
    <location>
        <begin position="20"/>
        <end position="43"/>
    </location>
</feature>
<keyword evidence="17" id="KW-0812">Transmembrane</keyword>
<dbReference type="PRINTS" id="PR00385">
    <property type="entry name" value="P450"/>
</dbReference>
<evidence type="ECO:0000256" key="3">
    <source>
        <dbReference type="ARBA" id="ARBA00004406"/>
    </source>
</evidence>
<evidence type="ECO:0000256" key="14">
    <source>
        <dbReference type="ARBA" id="ARBA00047827"/>
    </source>
</evidence>
<comment type="subcellular location">
    <subcellularLocation>
        <location evidence="3">Endoplasmic reticulum membrane</location>
        <topology evidence="3">Peripheral membrane protein</topology>
    </subcellularLocation>
    <subcellularLocation>
        <location evidence="2">Microsome membrane</location>
        <topology evidence="2">Peripheral membrane protein</topology>
    </subcellularLocation>
</comment>
<dbReference type="PANTHER" id="PTHR24302">
    <property type="entry name" value="CYTOCHROME P450 FAMILY 3"/>
    <property type="match status" value="1"/>
</dbReference>
<proteinExistence type="inferred from homology"/>
<dbReference type="PANTHER" id="PTHR24302:SF17">
    <property type="entry name" value="CYTOCHROME P450, FAMILY 3, SUBFAMILY C, POLYPEPTIDE 4-RELATED"/>
    <property type="match status" value="1"/>
</dbReference>
<sequence length="517" mass="58995">MFLSCSLITHVDAVQATMLFIFSATTWTLLALFFTILLLFGIWPFRTFKNIGISGPVPRPYVGNLSQQGKGFFEFDRECQAKYGDVWGVFEGRQPVLMVADPEIIKTVMVKECYSAFTNRRDFFVGDGPLSDAVAAAKDEKWKRIRSSMSPCFTSGRLKQVFSIISRYADRLVEKLGEKHLNETINIRQFVAPYTLDVVASSSFSVDPDCINNPDDPINIQAQKATRFNFLPIILRSIIPFGGLLLKLFNIETLPSANVEFFIGIIRNLKDQHKRGKVNRPDFLQVLIESEIPDAEIKNGQPQPSKGLTENEIISQAFGFIVGGYDTTSTALSYIFYCLATNPDVMNTLQQEIDSILQKNNSVSYEDLNDLEYLDQVINETLRLYPIAPRLDRECKMTIETHGFTIPEGMVVGIPLYLLHKDPRFWSSPELFRPERFSKENEGELNPYAYMPFGLGPRNCVGMRFAVLMMKMIIVRLLQRYSVETCKDTLIPLLFNWQFQPIKPVKLKFVPRKKESK</sequence>
<evidence type="ECO:0000256" key="10">
    <source>
        <dbReference type="ARBA" id="ARBA00023002"/>
    </source>
</evidence>
<dbReference type="InterPro" id="IPR002401">
    <property type="entry name" value="Cyt_P450_E_grp-I"/>
</dbReference>
<protein>
    <recommendedName>
        <fullName evidence="5">unspecific monooxygenase</fullName>
        <ecNumber evidence="5">1.14.14.1</ecNumber>
    </recommendedName>
</protein>
<dbReference type="PRINTS" id="PR00463">
    <property type="entry name" value="EP450I"/>
</dbReference>
<dbReference type="GO" id="GO:0008395">
    <property type="term" value="F:steroid hydroxylase activity"/>
    <property type="evidence" value="ECO:0007669"/>
    <property type="project" value="TreeGrafter"/>
</dbReference>
<dbReference type="KEGG" id="oml:112161724"/>
<dbReference type="SUPFAM" id="SSF48264">
    <property type="entry name" value="Cytochrome P450"/>
    <property type="match status" value="1"/>
</dbReference>
<dbReference type="InterPro" id="IPR001128">
    <property type="entry name" value="Cyt_P450"/>
</dbReference>
<keyword evidence="8" id="KW-0256">Endoplasmic reticulum</keyword>
<comment type="cofactor">
    <cofactor evidence="1 15">
        <name>heme</name>
        <dbReference type="ChEBI" id="CHEBI:30413"/>
    </cofactor>
</comment>
<dbReference type="GO" id="GO:0005506">
    <property type="term" value="F:iron ion binding"/>
    <property type="evidence" value="ECO:0007669"/>
    <property type="project" value="InterPro"/>
</dbReference>
<dbReference type="InterPro" id="IPR036396">
    <property type="entry name" value="Cyt_P450_sf"/>
</dbReference>
<evidence type="ECO:0000256" key="9">
    <source>
        <dbReference type="ARBA" id="ARBA00022848"/>
    </source>
</evidence>
<keyword evidence="7 15" id="KW-0479">Metal-binding</keyword>
<keyword evidence="13 17" id="KW-0472">Membrane</keyword>
<dbReference type="GeneID" id="112161724"/>
<evidence type="ECO:0000256" key="5">
    <source>
        <dbReference type="ARBA" id="ARBA00012109"/>
    </source>
</evidence>
<reference evidence="18" key="1">
    <citation type="submission" date="2025-08" db="UniProtKB">
        <authorList>
            <consortium name="Ensembl"/>
        </authorList>
    </citation>
    <scope>IDENTIFICATION</scope>
</reference>
<dbReference type="Pfam" id="PF00067">
    <property type="entry name" value="p450"/>
    <property type="match status" value="1"/>
</dbReference>
<dbReference type="Proteomes" id="UP000261560">
    <property type="component" value="Unplaced"/>
</dbReference>
<dbReference type="GeneTree" id="ENSGT00950000182958"/>
<accession>A0A3B3C1A5</accession>
<dbReference type="RefSeq" id="XP_024152884.1">
    <property type="nucleotide sequence ID" value="XM_024297116.2"/>
</dbReference>
<dbReference type="OrthoDB" id="6428965at2759"/>
<dbReference type="Ensembl" id="ENSOMET00000018751.1">
    <property type="protein sequence ID" value="ENSOMEP00000011610.1"/>
    <property type="gene ID" value="ENSOMEG00000012937.1"/>
</dbReference>
<evidence type="ECO:0000256" key="7">
    <source>
        <dbReference type="ARBA" id="ARBA00022723"/>
    </source>
</evidence>
<dbReference type="InterPro" id="IPR017972">
    <property type="entry name" value="Cyt_P450_CS"/>
</dbReference>
<dbReference type="Gene3D" id="1.10.630.10">
    <property type="entry name" value="Cytochrome P450"/>
    <property type="match status" value="1"/>
</dbReference>
<dbReference type="PROSITE" id="PS00086">
    <property type="entry name" value="CYTOCHROME_P450"/>
    <property type="match status" value="1"/>
</dbReference>
<evidence type="ECO:0000256" key="6">
    <source>
        <dbReference type="ARBA" id="ARBA00022617"/>
    </source>
</evidence>
<evidence type="ECO:0000256" key="12">
    <source>
        <dbReference type="ARBA" id="ARBA00023033"/>
    </source>
</evidence>
<evidence type="ECO:0000256" key="2">
    <source>
        <dbReference type="ARBA" id="ARBA00004174"/>
    </source>
</evidence>
<keyword evidence="11 15" id="KW-0408">Iron</keyword>
<evidence type="ECO:0000256" key="1">
    <source>
        <dbReference type="ARBA" id="ARBA00001971"/>
    </source>
</evidence>
<keyword evidence="9" id="KW-0492">Microsome</keyword>
<name>A0A3B3C1A5_ORYME</name>
<evidence type="ECO:0000256" key="15">
    <source>
        <dbReference type="PIRSR" id="PIRSR602401-1"/>
    </source>
</evidence>
<keyword evidence="12 16" id="KW-0503">Monooxygenase</keyword>
<dbReference type="EC" id="1.14.14.1" evidence="5"/>
<keyword evidence="10 16" id="KW-0560">Oxidoreductase</keyword>
<dbReference type="OMA" id="PCTNGLP"/>
<dbReference type="FunFam" id="1.10.630.10:FF:000003">
    <property type="entry name" value="cytochrome P450 3A12-like isoform X2"/>
    <property type="match status" value="1"/>
</dbReference>
<keyword evidence="19" id="KW-1185">Reference proteome</keyword>
<evidence type="ECO:0000256" key="4">
    <source>
        <dbReference type="ARBA" id="ARBA00010617"/>
    </source>
</evidence>
<comment type="catalytic activity">
    <reaction evidence="14">
        <text>an organic molecule + reduced [NADPH--hemoprotein reductase] + O2 = an alcohol + oxidized [NADPH--hemoprotein reductase] + H2O + H(+)</text>
        <dbReference type="Rhea" id="RHEA:17149"/>
        <dbReference type="Rhea" id="RHEA-COMP:11964"/>
        <dbReference type="Rhea" id="RHEA-COMP:11965"/>
        <dbReference type="ChEBI" id="CHEBI:15377"/>
        <dbReference type="ChEBI" id="CHEBI:15378"/>
        <dbReference type="ChEBI" id="CHEBI:15379"/>
        <dbReference type="ChEBI" id="CHEBI:30879"/>
        <dbReference type="ChEBI" id="CHEBI:57618"/>
        <dbReference type="ChEBI" id="CHEBI:58210"/>
        <dbReference type="ChEBI" id="CHEBI:142491"/>
        <dbReference type="EC" id="1.14.14.1"/>
    </reaction>
</comment>
<comment type="similarity">
    <text evidence="4 16">Belongs to the cytochrome P450 family.</text>
</comment>
<dbReference type="GO" id="GO:0005789">
    <property type="term" value="C:endoplasmic reticulum membrane"/>
    <property type="evidence" value="ECO:0007669"/>
    <property type="project" value="UniProtKB-SubCell"/>
</dbReference>
<dbReference type="GO" id="GO:0020037">
    <property type="term" value="F:heme binding"/>
    <property type="evidence" value="ECO:0007669"/>
    <property type="project" value="InterPro"/>
</dbReference>
<evidence type="ECO:0000313" key="19">
    <source>
        <dbReference type="Proteomes" id="UP000261560"/>
    </source>
</evidence>
<evidence type="ECO:0000256" key="13">
    <source>
        <dbReference type="ARBA" id="ARBA00023136"/>
    </source>
</evidence>
<reference evidence="18" key="2">
    <citation type="submission" date="2025-09" db="UniProtKB">
        <authorList>
            <consortium name="Ensembl"/>
        </authorList>
    </citation>
    <scope>IDENTIFICATION</scope>
</reference>
<feature type="binding site" description="axial binding residue" evidence="15">
    <location>
        <position position="460"/>
    </location>
    <ligand>
        <name>heme</name>
        <dbReference type="ChEBI" id="CHEBI:30413"/>
    </ligand>
    <ligandPart>
        <name>Fe</name>
        <dbReference type="ChEBI" id="CHEBI:18248"/>
    </ligandPart>
</feature>
<evidence type="ECO:0000256" key="8">
    <source>
        <dbReference type="ARBA" id="ARBA00022824"/>
    </source>
</evidence>